<dbReference type="EMBL" id="LZYH01000851">
    <property type="protein sequence ID" value="OFC50119.1"/>
    <property type="molecule type" value="Genomic_DNA"/>
</dbReference>
<evidence type="ECO:0000313" key="4">
    <source>
        <dbReference type="Proteomes" id="UP000175707"/>
    </source>
</evidence>
<sequence length="122" mass="14291">MLTHRKEQRVLLLEEKMNDGMRKLLQECGLSEASATDLMEIMEKELGSFSLRTVSENLIQDQSGNIRVTKRAEPEYRRLFAMAGMNMRDYLNDRNTFFKAFRRANSLAFDKLIQSDHELPFL</sequence>
<protein>
    <submittedName>
        <fullName evidence="1">Uncharacterized protein</fullName>
    </submittedName>
</protein>
<dbReference type="EMBL" id="LZYE01000144">
    <property type="protein sequence ID" value="OFC36606.1"/>
    <property type="molecule type" value="Genomic_DNA"/>
</dbReference>
<evidence type="ECO:0000313" key="2">
    <source>
        <dbReference type="EMBL" id="OFC50119.1"/>
    </source>
</evidence>
<gene>
    <name evidence="1" type="ORF">BAE27_05935</name>
    <name evidence="2" type="ORF">BAE30_13015</name>
</gene>
<dbReference type="Proteomes" id="UP000175616">
    <property type="component" value="Unassembled WGS sequence"/>
</dbReference>
<comment type="caution">
    <text evidence="1">The sequence shown here is derived from an EMBL/GenBank/DDBJ whole genome shotgun (WGS) entry which is preliminary data.</text>
</comment>
<evidence type="ECO:0000313" key="3">
    <source>
        <dbReference type="Proteomes" id="UP000175616"/>
    </source>
</evidence>
<dbReference type="Proteomes" id="UP000175707">
    <property type="component" value="Unassembled WGS sequence"/>
</dbReference>
<dbReference type="AlphaFoldDB" id="A0A1E7YNN4"/>
<evidence type="ECO:0000313" key="1">
    <source>
        <dbReference type="EMBL" id="OFC36606.1"/>
    </source>
</evidence>
<reference evidence="3 4" key="1">
    <citation type="submission" date="2016-06" db="EMBL/GenBank/DDBJ databases">
        <title>Gene turnover analysis identifies the evolutionary adaptation of the extremophile Acidithiobacillus caldus.</title>
        <authorList>
            <person name="Zhang X."/>
        </authorList>
    </citation>
    <scope>NUCLEOTIDE SEQUENCE [LARGE SCALE GENOMIC DNA]</scope>
    <source>
        <strain evidence="1 3">DX</strain>
        <strain evidence="2 4">S1</strain>
    </source>
</reference>
<organism evidence="1 3">
    <name type="scientific">Acidithiobacillus caldus</name>
    <dbReference type="NCBI Taxonomy" id="33059"/>
    <lineage>
        <taxon>Bacteria</taxon>
        <taxon>Pseudomonadati</taxon>
        <taxon>Pseudomonadota</taxon>
        <taxon>Acidithiobacillia</taxon>
        <taxon>Acidithiobacillales</taxon>
        <taxon>Acidithiobacillaceae</taxon>
        <taxon>Acidithiobacillus</taxon>
    </lineage>
</organism>
<accession>A0A1E7YNN4</accession>
<proteinExistence type="predicted"/>
<name>A0A1E7YNN4_9PROT</name>